<dbReference type="Gene3D" id="2.60.40.1180">
    <property type="entry name" value="Golgi alpha-mannosidase II"/>
    <property type="match status" value="1"/>
</dbReference>
<evidence type="ECO:0000256" key="1">
    <source>
        <dbReference type="ARBA" id="ARBA00001255"/>
    </source>
</evidence>
<keyword evidence="8 11" id="KW-1015">Disulfide bond</keyword>
<evidence type="ECO:0000313" key="14">
    <source>
        <dbReference type="EMBL" id="KAB5591401.1"/>
    </source>
</evidence>
<gene>
    <name evidence="14" type="ORF">CTheo_5155</name>
</gene>
<dbReference type="CDD" id="cd14792">
    <property type="entry name" value="GH27"/>
    <property type="match status" value="1"/>
</dbReference>
<dbReference type="GO" id="GO:0005576">
    <property type="term" value="C:extracellular region"/>
    <property type="evidence" value="ECO:0007669"/>
    <property type="project" value="UniProtKB-SubCell"/>
</dbReference>
<dbReference type="PRINTS" id="PR00748">
    <property type="entry name" value="MELIBIASE"/>
</dbReference>
<comment type="caution">
    <text evidence="14">The sequence shown here is derived from an EMBL/GenBank/DDBJ whole genome shotgun (WGS) entry which is preliminary data.</text>
</comment>
<evidence type="ECO:0000259" key="13">
    <source>
        <dbReference type="Pfam" id="PF17801"/>
    </source>
</evidence>
<evidence type="ECO:0000256" key="7">
    <source>
        <dbReference type="ARBA" id="ARBA00022801"/>
    </source>
</evidence>
<feature type="domain" description="Alpha galactosidase C-terminal" evidence="13">
    <location>
        <begin position="410"/>
        <end position="471"/>
    </location>
</feature>
<dbReference type="Gene3D" id="3.20.20.70">
    <property type="entry name" value="Aldolase class I"/>
    <property type="match status" value="1"/>
</dbReference>
<dbReference type="GO" id="GO:0005995">
    <property type="term" value="P:melibiose catabolic process"/>
    <property type="evidence" value="ECO:0007669"/>
    <property type="project" value="UniProtKB-ARBA"/>
</dbReference>
<accession>A0A5N5QIV2</accession>
<evidence type="ECO:0000256" key="11">
    <source>
        <dbReference type="RuleBase" id="RU361168"/>
    </source>
</evidence>
<reference evidence="14 15" key="1">
    <citation type="journal article" date="2019" name="Fungal Biol. Biotechnol.">
        <title>Draft genome sequence of fastidious pathogen Ceratobasidium theobromae, which causes vascular-streak dieback in Theobroma cacao.</title>
        <authorList>
            <person name="Ali S.S."/>
            <person name="Asman A."/>
            <person name="Shao J."/>
            <person name="Firmansyah A.P."/>
            <person name="Susilo A.W."/>
            <person name="Rosmana A."/>
            <person name="McMahon P."/>
            <person name="Junaid M."/>
            <person name="Guest D."/>
            <person name="Kheng T.Y."/>
            <person name="Meinhardt L.W."/>
            <person name="Bailey B.A."/>
        </authorList>
    </citation>
    <scope>NUCLEOTIDE SEQUENCE [LARGE SCALE GENOMIC DNA]</scope>
    <source>
        <strain evidence="14 15">CT2</strain>
    </source>
</reference>
<proteinExistence type="inferred from homology"/>
<evidence type="ECO:0000256" key="12">
    <source>
        <dbReference type="SAM" id="MobiDB-lite"/>
    </source>
</evidence>
<keyword evidence="10 11" id="KW-0326">Glycosidase</keyword>
<dbReference type="InterPro" id="IPR006215">
    <property type="entry name" value="Glyco_hydro_melibiase"/>
</dbReference>
<evidence type="ECO:0000256" key="4">
    <source>
        <dbReference type="ARBA" id="ARBA00012755"/>
    </source>
</evidence>
<dbReference type="PANTHER" id="PTHR11452">
    <property type="entry name" value="ALPHA-GALACTOSIDASE/ALPHA-N-ACETYLGALACTOSAMINIDASE"/>
    <property type="match status" value="1"/>
</dbReference>
<dbReference type="Pfam" id="PF17801">
    <property type="entry name" value="Melibiase_C"/>
    <property type="match status" value="1"/>
</dbReference>
<evidence type="ECO:0000256" key="8">
    <source>
        <dbReference type="ARBA" id="ARBA00023157"/>
    </source>
</evidence>
<keyword evidence="7 11" id="KW-0378">Hydrolase</keyword>
<keyword evidence="6" id="KW-0732">Signal</keyword>
<dbReference type="EC" id="3.2.1.22" evidence="4 11"/>
<dbReference type="InterPro" id="IPR013785">
    <property type="entry name" value="Aldolase_TIM"/>
</dbReference>
<sequence length="560" mass="60346">MITSQPHQSAEVLRRTRSSDDEPIVVKALYYSSIATLPSVEVKPYAAAIPVDIPVQVFIPECIPVGIPCGAHSPPPPLSPRPPRIMFAALSLLGLLGSAKAAENGLARTPQMGWNTWNKFACDISEDLILSAAKAVVSTGLKDVGYECWHAPARESGTGKPVADSTRFPNGIKHLSDNVHGLGLKMGIYSSAGTYTCGRRFGSLGYEEIDAKAYAEWGIDYLKYDNCYNEGRHGTPEVSYERYAAMSRALNATGRPILYSMCNWGEDGTWNWATEIANSWRMSGDIKDTFDGYDDRCPCTSMLDCKLPGYHCSVARIIDFAAPLGQKAGPGRWNDLDMLEVGNGGMTYDEYITHFSMWAVVKSPLILGNDITDMTEETLSIITNKAVIAVSQDANGWPANRLWKRTVEGGDVQLWVGGLVNGASVIALMNTSPKTQKLDLLFSEVFADSSLAVRKSSFRLYDLWAQKTSSAPSWSSVSSQFPSFSGSSNASNTTLQAVLARSTNWGKDLGVFSGSVKGVSIPAHGVKLWRAELASGGSSSTSSSSRSTTSTSSRAASTAS</sequence>
<evidence type="ECO:0000256" key="10">
    <source>
        <dbReference type="ARBA" id="ARBA00023295"/>
    </source>
</evidence>
<dbReference type="SUPFAM" id="SSF51445">
    <property type="entry name" value="(Trans)glycosidases"/>
    <property type="match status" value="1"/>
</dbReference>
<dbReference type="AlphaFoldDB" id="A0A5N5QIV2"/>
<evidence type="ECO:0000256" key="6">
    <source>
        <dbReference type="ARBA" id="ARBA00022729"/>
    </source>
</evidence>
<dbReference type="PRINTS" id="PR00740">
    <property type="entry name" value="GLHYDRLASE27"/>
</dbReference>
<evidence type="ECO:0000256" key="9">
    <source>
        <dbReference type="ARBA" id="ARBA00023180"/>
    </source>
</evidence>
<protein>
    <recommendedName>
        <fullName evidence="4 11">Alpha-galactosidase</fullName>
        <ecNumber evidence="4 11">3.2.1.22</ecNumber>
    </recommendedName>
    <alternativeName>
        <fullName evidence="11">Melibiase</fullName>
    </alternativeName>
</protein>
<name>A0A5N5QIV2_9AGAM</name>
<dbReference type="InterPro" id="IPR041233">
    <property type="entry name" value="Melibiase_C"/>
</dbReference>
<keyword evidence="9" id="KW-0325">Glycoprotein</keyword>
<comment type="subcellular location">
    <subcellularLocation>
        <location evidence="2">Secreted</location>
    </subcellularLocation>
</comment>
<dbReference type="InterPro" id="IPR017853">
    <property type="entry name" value="GH"/>
</dbReference>
<dbReference type="InterPro" id="IPR013780">
    <property type="entry name" value="Glyco_hydro_b"/>
</dbReference>
<comment type="similarity">
    <text evidence="3 11">Belongs to the glycosyl hydrolase 27 family.</text>
</comment>
<comment type="catalytic activity">
    <reaction evidence="1 11">
        <text>Hydrolysis of terminal, non-reducing alpha-D-galactose residues in alpha-D-galactosides, including galactose oligosaccharides, galactomannans and galactolipids.</text>
        <dbReference type="EC" id="3.2.1.22"/>
    </reaction>
</comment>
<dbReference type="Proteomes" id="UP000383932">
    <property type="component" value="Unassembled WGS sequence"/>
</dbReference>
<keyword evidence="5" id="KW-0964">Secreted</keyword>
<dbReference type="SUPFAM" id="SSF51011">
    <property type="entry name" value="Glycosyl hydrolase domain"/>
    <property type="match status" value="1"/>
</dbReference>
<dbReference type="Pfam" id="PF16499">
    <property type="entry name" value="Melibiase_2"/>
    <property type="match status" value="1"/>
</dbReference>
<feature type="region of interest" description="Disordered" evidence="12">
    <location>
        <begin position="535"/>
        <end position="560"/>
    </location>
</feature>
<dbReference type="GO" id="GO:0004557">
    <property type="term" value="F:alpha-galactosidase activity"/>
    <property type="evidence" value="ECO:0007669"/>
    <property type="project" value="UniProtKB-EC"/>
</dbReference>
<evidence type="ECO:0000313" key="15">
    <source>
        <dbReference type="Proteomes" id="UP000383932"/>
    </source>
</evidence>
<dbReference type="EMBL" id="SSOP01000107">
    <property type="protein sequence ID" value="KAB5591401.1"/>
    <property type="molecule type" value="Genomic_DNA"/>
</dbReference>
<evidence type="ECO:0000256" key="5">
    <source>
        <dbReference type="ARBA" id="ARBA00022525"/>
    </source>
</evidence>
<dbReference type="OrthoDB" id="5795902at2759"/>
<evidence type="ECO:0000256" key="3">
    <source>
        <dbReference type="ARBA" id="ARBA00009743"/>
    </source>
</evidence>
<organism evidence="14 15">
    <name type="scientific">Ceratobasidium theobromae</name>
    <dbReference type="NCBI Taxonomy" id="1582974"/>
    <lineage>
        <taxon>Eukaryota</taxon>
        <taxon>Fungi</taxon>
        <taxon>Dikarya</taxon>
        <taxon>Basidiomycota</taxon>
        <taxon>Agaricomycotina</taxon>
        <taxon>Agaricomycetes</taxon>
        <taxon>Cantharellales</taxon>
        <taxon>Ceratobasidiaceae</taxon>
        <taxon>Ceratobasidium</taxon>
    </lineage>
</organism>
<evidence type="ECO:0000256" key="2">
    <source>
        <dbReference type="ARBA" id="ARBA00004613"/>
    </source>
</evidence>
<dbReference type="FunFam" id="3.20.20.70:FF:000202">
    <property type="entry name" value="Alpha-galactosidase"/>
    <property type="match status" value="1"/>
</dbReference>
<dbReference type="InterPro" id="IPR002241">
    <property type="entry name" value="Glyco_hydro_27"/>
</dbReference>
<keyword evidence="15" id="KW-1185">Reference proteome</keyword>
<dbReference type="PANTHER" id="PTHR11452:SF75">
    <property type="entry name" value="ALPHA-GALACTOSIDASE MEL1"/>
    <property type="match status" value="1"/>
</dbReference>